<gene>
    <name evidence="1" type="ORF">AFK76_12530</name>
</gene>
<dbReference type="AlphaFoldDB" id="A0A837NGM9"/>
<dbReference type="Proteomes" id="UP000053030">
    <property type="component" value="Unassembled WGS sequence"/>
</dbReference>
<evidence type="ECO:0000313" key="2">
    <source>
        <dbReference type="Proteomes" id="UP000053030"/>
    </source>
</evidence>
<dbReference type="RefSeq" id="WP_053954628.1">
    <property type="nucleotide sequence ID" value="NZ_FNCB01000027.1"/>
</dbReference>
<evidence type="ECO:0000313" key="1">
    <source>
        <dbReference type="EMBL" id="KPD20546.1"/>
    </source>
</evidence>
<reference evidence="1 2" key="1">
    <citation type="submission" date="2015-08" db="EMBL/GenBank/DDBJ databases">
        <title>Genome sequencing and assembly of the deep-sea bacterium Idiomarina zobellii.</title>
        <authorList>
            <person name="Mithoefer S.D."/>
            <person name="Rheaume B.A."/>
            <person name="MacLea K.S."/>
        </authorList>
    </citation>
    <scope>NUCLEOTIDE SEQUENCE [LARGE SCALE GENOMIC DNA]</scope>
    <source>
        <strain evidence="1 2">KMM 231</strain>
    </source>
</reference>
<comment type="caution">
    <text evidence="1">The sequence shown here is derived from an EMBL/GenBank/DDBJ whole genome shotgun (WGS) entry which is preliminary data.</text>
</comment>
<dbReference type="InterPro" id="IPR053773">
    <property type="entry name" value="Vpar_1526-like"/>
</dbReference>
<dbReference type="OrthoDB" id="5083961at2"/>
<name>A0A837NGM9_9GAMM</name>
<protein>
    <submittedName>
        <fullName evidence="1">Uncharacterized protein</fullName>
    </submittedName>
</protein>
<sequence>MTNKQSQKGGDQSTNLQADQMVVHVGIDEKRAREVFQEMNLQLRQDYTQEALEIANARVSEFEDRLMPKMERVDGALKAFGDPSFQLLLVDAQKAAASTERPADYDLLSELLVHRFKKGDSRIARAGISLAVDIVDKVSDESLLGLTVAHAVNSFLPVTGDINQGLDVLNDLFGKIIYEDLPSGHEWLDHLDILNAVRLSSFGGLKKVQQYYPEILPGYVDVGIEKSSENHTKALEILDSNNLTRGLLVDHSLNTDYVRIPIPSRTQIDSIQLQRQVLHGGDLVVVPVSLTEAQKTAINTIYDLYSQDAGLKQNNINSFIEEWDKRPNLKVLKDWWDTIPIILTITAAGKVLAHSNAQRCDEKLPPMD</sequence>
<organism evidence="1 2">
    <name type="scientific">Idiomarina zobellii</name>
    <dbReference type="NCBI Taxonomy" id="86103"/>
    <lineage>
        <taxon>Bacteria</taxon>
        <taxon>Pseudomonadati</taxon>
        <taxon>Pseudomonadota</taxon>
        <taxon>Gammaproteobacteria</taxon>
        <taxon>Alteromonadales</taxon>
        <taxon>Idiomarinaceae</taxon>
        <taxon>Idiomarina</taxon>
    </lineage>
</organism>
<accession>A0A837NGM9</accession>
<keyword evidence="2" id="KW-1185">Reference proteome</keyword>
<dbReference type="NCBIfam" id="NF045477">
    <property type="entry name" value="LPO_1073_dom"/>
    <property type="match status" value="1"/>
</dbReference>
<dbReference type="EMBL" id="LHSG01000026">
    <property type="protein sequence ID" value="KPD20546.1"/>
    <property type="molecule type" value="Genomic_DNA"/>
</dbReference>
<proteinExistence type="predicted"/>